<dbReference type="Proteomes" id="UP001370348">
    <property type="component" value="Chromosome"/>
</dbReference>
<feature type="transmembrane region" description="Helical" evidence="6">
    <location>
        <begin position="7"/>
        <end position="28"/>
    </location>
</feature>
<evidence type="ECO:0000313" key="9">
    <source>
        <dbReference type="Proteomes" id="UP001370348"/>
    </source>
</evidence>
<evidence type="ECO:0000256" key="5">
    <source>
        <dbReference type="ARBA" id="ARBA00023136"/>
    </source>
</evidence>
<comment type="subcellular location">
    <subcellularLocation>
        <location evidence="1">Membrane</location>
        <topology evidence="1">Multi-pass membrane protein</topology>
    </subcellularLocation>
</comment>
<feature type="transmembrane region" description="Helical" evidence="6">
    <location>
        <begin position="288"/>
        <end position="306"/>
    </location>
</feature>
<feature type="transmembrane region" description="Helical" evidence="6">
    <location>
        <begin position="72"/>
        <end position="93"/>
    </location>
</feature>
<sequence>MRRPSLGAIFLTVFLDLLGFGLVIPFLAEEARDNFHTTALVGTLLSAVYSLMQFLFVPVWGRLSDRVGRRPVLVWSVAANVLTMLGLGLGIAYGNHVGWLFAARMFGGIATANLGTASAYIADVTKPEERARGMGMIGMAFGLGFVLGPGFGGVLAKITINGHTGAVTCFAAAALGVINFVWVLLGLAESLPKEKRAAKPVRSLSPLNVEAAKRAFGDNSIFAGILVNFLIVFSFTNMEQTFRYYNKDVFWMDQLQSGLLLAAIGVTAALVQGGLMRPLTKRYSEPTLIPVGVMVQAVAFFGLVFAPSAGKGLLYASSLLLAVGNGITQPTVSSYVSRRASATEQGAILGTNQSAASLARVIGPACGGFVYGAYGPRSPYITATIGMLIALTCTIALARDQKTSTQMS</sequence>
<feature type="transmembrane region" description="Helical" evidence="6">
    <location>
        <begin position="221"/>
        <end position="238"/>
    </location>
</feature>
<dbReference type="Gene3D" id="1.20.1250.20">
    <property type="entry name" value="MFS general substrate transporter like domains"/>
    <property type="match status" value="1"/>
</dbReference>
<feature type="transmembrane region" description="Helical" evidence="6">
    <location>
        <begin position="380"/>
        <end position="398"/>
    </location>
</feature>
<accession>A0ABZ2LYJ7</accession>
<reference evidence="8 9" key="1">
    <citation type="submission" date="2021-12" db="EMBL/GenBank/DDBJ databases">
        <title>Discovery of the Pendulisporaceae a myxobacterial family with distinct sporulation behavior and unique specialized metabolism.</title>
        <authorList>
            <person name="Garcia R."/>
            <person name="Popoff A."/>
            <person name="Bader C.D."/>
            <person name="Loehr J."/>
            <person name="Walesch S."/>
            <person name="Walt C."/>
            <person name="Boldt J."/>
            <person name="Bunk B."/>
            <person name="Haeckl F.J.F.P.J."/>
            <person name="Gunesch A.P."/>
            <person name="Birkelbach J."/>
            <person name="Nuebel U."/>
            <person name="Pietschmann T."/>
            <person name="Bach T."/>
            <person name="Mueller R."/>
        </authorList>
    </citation>
    <scope>NUCLEOTIDE SEQUENCE [LARGE SCALE GENOMIC DNA]</scope>
    <source>
        <strain evidence="8 9">MSr11954</strain>
    </source>
</reference>
<keyword evidence="4 6" id="KW-1133">Transmembrane helix</keyword>
<dbReference type="SUPFAM" id="SSF103473">
    <property type="entry name" value="MFS general substrate transporter"/>
    <property type="match status" value="1"/>
</dbReference>
<organism evidence="8 9">
    <name type="scientific">Pendulispora albinea</name>
    <dbReference type="NCBI Taxonomy" id="2741071"/>
    <lineage>
        <taxon>Bacteria</taxon>
        <taxon>Pseudomonadati</taxon>
        <taxon>Myxococcota</taxon>
        <taxon>Myxococcia</taxon>
        <taxon>Myxococcales</taxon>
        <taxon>Sorangiineae</taxon>
        <taxon>Pendulisporaceae</taxon>
        <taxon>Pendulispora</taxon>
    </lineage>
</organism>
<evidence type="ECO:0000256" key="3">
    <source>
        <dbReference type="ARBA" id="ARBA00022692"/>
    </source>
</evidence>
<feature type="transmembrane region" description="Helical" evidence="6">
    <location>
        <begin position="99"/>
        <end position="122"/>
    </location>
</feature>
<protein>
    <submittedName>
        <fullName evidence="8">MFS transporter</fullName>
    </submittedName>
</protein>
<dbReference type="PANTHER" id="PTHR23504:SF15">
    <property type="entry name" value="MAJOR FACILITATOR SUPERFAMILY (MFS) PROFILE DOMAIN-CONTAINING PROTEIN"/>
    <property type="match status" value="1"/>
</dbReference>
<dbReference type="InterPro" id="IPR036259">
    <property type="entry name" value="MFS_trans_sf"/>
</dbReference>
<feature type="transmembrane region" description="Helical" evidence="6">
    <location>
        <begin position="40"/>
        <end position="60"/>
    </location>
</feature>
<dbReference type="PROSITE" id="PS50850">
    <property type="entry name" value="MFS"/>
    <property type="match status" value="1"/>
</dbReference>
<evidence type="ECO:0000256" key="1">
    <source>
        <dbReference type="ARBA" id="ARBA00004141"/>
    </source>
</evidence>
<feature type="transmembrane region" description="Helical" evidence="6">
    <location>
        <begin position="258"/>
        <end position="276"/>
    </location>
</feature>
<name>A0ABZ2LYJ7_9BACT</name>
<dbReference type="PRINTS" id="PR01035">
    <property type="entry name" value="TCRTETA"/>
</dbReference>
<keyword evidence="5 6" id="KW-0472">Membrane</keyword>
<gene>
    <name evidence="8" type="ORF">LZC94_43535</name>
</gene>
<dbReference type="CDD" id="cd17330">
    <property type="entry name" value="MFS_SLC46_TetA_like"/>
    <property type="match status" value="1"/>
</dbReference>
<keyword evidence="3 6" id="KW-0812">Transmembrane</keyword>
<dbReference type="Pfam" id="PF07690">
    <property type="entry name" value="MFS_1"/>
    <property type="match status" value="1"/>
</dbReference>
<dbReference type="EMBL" id="CP089984">
    <property type="protein sequence ID" value="WXB14684.1"/>
    <property type="molecule type" value="Genomic_DNA"/>
</dbReference>
<dbReference type="InterPro" id="IPR011701">
    <property type="entry name" value="MFS"/>
</dbReference>
<evidence type="ECO:0000256" key="2">
    <source>
        <dbReference type="ARBA" id="ARBA00022448"/>
    </source>
</evidence>
<keyword evidence="9" id="KW-1185">Reference proteome</keyword>
<evidence type="ECO:0000313" key="8">
    <source>
        <dbReference type="EMBL" id="WXB14684.1"/>
    </source>
</evidence>
<evidence type="ECO:0000256" key="4">
    <source>
        <dbReference type="ARBA" id="ARBA00022989"/>
    </source>
</evidence>
<evidence type="ECO:0000259" key="7">
    <source>
        <dbReference type="PROSITE" id="PS50850"/>
    </source>
</evidence>
<proteinExistence type="predicted"/>
<evidence type="ECO:0000256" key="6">
    <source>
        <dbReference type="SAM" id="Phobius"/>
    </source>
</evidence>
<feature type="transmembrane region" description="Helical" evidence="6">
    <location>
        <begin position="134"/>
        <end position="158"/>
    </location>
</feature>
<keyword evidence="2" id="KW-0813">Transport</keyword>
<dbReference type="InterPro" id="IPR001958">
    <property type="entry name" value="Tet-R_TetA/multi-R_MdtG-like"/>
</dbReference>
<feature type="domain" description="Major facilitator superfamily (MFS) profile" evidence="7">
    <location>
        <begin position="5"/>
        <end position="402"/>
    </location>
</feature>
<dbReference type="PANTHER" id="PTHR23504">
    <property type="entry name" value="MAJOR FACILITATOR SUPERFAMILY DOMAIN-CONTAINING PROTEIN 10"/>
    <property type="match status" value="1"/>
</dbReference>
<feature type="transmembrane region" description="Helical" evidence="6">
    <location>
        <begin position="164"/>
        <end position="187"/>
    </location>
</feature>
<dbReference type="InterPro" id="IPR020846">
    <property type="entry name" value="MFS_dom"/>
</dbReference>